<dbReference type="Pfam" id="PF23262">
    <property type="entry name" value="NFD4_C"/>
    <property type="match status" value="1"/>
</dbReference>
<keyword evidence="4 5" id="KW-0472">Membrane</keyword>
<evidence type="ECO:0000259" key="6">
    <source>
        <dbReference type="Pfam" id="PF23262"/>
    </source>
</evidence>
<comment type="subcellular location">
    <subcellularLocation>
        <location evidence="1">Membrane</location>
        <topology evidence="1">Multi-pass membrane protein</topology>
    </subcellularLocation>
</comment>
<feature type="transmembrane region" description="Helical" evidence="5">
    <location>
        <begin position="68"/>
        <end position="87"/>
    </location>
</feature>
<gene>
    <name evidence="7" type="ORF">HS088_TW07G00031</name>
</gene>
<feature type="domain" description="NFD4 C-terminal" evidence="6">
    <location>
        <begin position="2"/>
        <end position="96"/>
    </location>
</feature>
<feature type="transmembrane region" description="Helical" evidence="5">
    <location>
        <begin position="6"/>
        <end position="23"/>
    </location>
</feature>
<evidence type="ECO:0000313" key="8">
    <source>
        <dbReference type="Proteomes" id="UP000593562"/>
    </source>
</evidence>
<proteinExistence type="predicted"/>
<dbReference type="SUPFAM" id="SSF103473">
    <property type="entry name" value="MFS general substrate transporter"/>
    <property type="match status" value="1"/>
</dbReference>
<evidence type="ECO:0000256" key="3">
    <source>
        <dbReference type="ARBA" id="ARBA00022989"/>
    </source>
</evidence>
<dbReference type="InterPro" id="IPR056555">
    <property type="entry name" value="NFD4_C"/>
</dbReference>
<organism evidence="7 8">
    <name type="scientific">Tripterygium wilfordii</name>
    <name type="common">Thunder God vine</name>
    <dbReference type="NCBI Taxonomy" id="458696"/>
    <lineage>
        <taxon>Eukaryota</taxon>
        <taxon>Viridiplantae</taxon>
        <taxon>Streptophyta</taxon>
        <taxon>Embryophyta</taxon>
        <taxon>Tracheophyta</taxon>
        <taxon>Spermatophyta</taxon>
        <taxon>Magnoliopsida</taxon>
        <taxon>eudicotyledons</taxon>
        <taxon>Gunneridae</taxon>
        <taxon>Pentapetalae</taxon>
        <taxon>rosids</taxon>
        <taxon>fabids</taxon>
        <taxon>Celastrales</taxon>
        <taxon>Celastraceae</taxon>
        <taxon>Tripterygium</taxon>
    </lineage>
</organism>
<name>A0A7J7DDM1_TRIWF</name>
<feature type="transmembrane region" description="Helical" evidence="5">
    <location>
        <begin position="35"/>
        <end position="56"/>
    </location>
</feature>
<dbReference type="GO" id="GO:0016020">
    <property type="term" value="C:membrane"/>
    <property type="evidence" value="ECO:0007669"/>
    <property type="project" value="UniProtKB-SubCell"/>
</dbReference>
<dbReference type="PANTHER" id="PTHR21576:SF11">
    <property type="entry name" value="MAJOR FACILITATOR SUPERFAMILY PROTEIN"/>
    <property type="match status" value="1"/>
</dbReference>
<dbReference type="EMBL" id="JAAARO010000007">
    <property type="protein sequence ID" value="KAF5744460.1"/>
    <property type="molecule type" value="Genomic_DNA"/>
</dbReference>
<keyword evidence="3 5" id="KW-1133">Transmembrane helix</keyword>
<dbReference type="PANTHER" id="PTHR21576">
    <property type="entry name" value="UNCHARACTERIZED NODULIN-LIKE PROTEIN"/>
    <property type="match status" value="1"/>
</dbReference>
<protein>
    <recommendedName>
        <fullName evidence="6">NFD4 C-terminal domain-containing protein</fullName>
    </recommendedName>
</protein>
<reference evidence="7 8" key="1">
    <citation type="journal article" date="2020" name="Nat. Commun.">
        <title>Genome of Tripterygium wilfordii and identification of cytochrome P450 involved in triptolide biosynthesis.</title>
        <authorList>
            <person name="Tu L."/>
            <person name="Su P."/>
            <person name="Zhang Z."/>
            <person name="Gao L."/>
            <person name="Wang J."/>
            <person name="Hu T."/>
            <person name="Zhou J."/>
            <person name="Zhang Y."/>
            <person name="Zhao Y."/>
            <person name="Liu Y."/>
            <person name="Song Y."/>
            <person name="Tong Y."/>
            <person name="Lu Y."/>
            <person name="Yang J."/>
            <person name="Xu C."/>
            <person name="Jia M."/>
            <person name="Peters R.J."/>
            <person name="Huang L."/>
            <person name="Gao W."/>
        </authorList>
    </citation>
    <scope>NUCLEOTIDE SEQUENCE [LARGE SCALE GENOMIC DNA]</scope>
    <source>
        <strain evidence="8">cv. XIE 37</strain>
        <tissue evidence="7">Leaf</tissue>
    </source>
</reference>
<keyword evidence="8" id="KW-1185">Reference proteome</keyword>
<dbReference type="Proteomes" id="UP000593562">
    <property type="component" value="Unassembled WGS sequence"/>
</dbReference>
<dbReference type="InParanoid" id="A0A7J7DDM1"/>
<evidence type="ECO:0000256" key="1">
    <source>
        <dbReference type="ARBA" id="ARBA00004141"/>
    </source>
</evidence>
<comment type="caution">
    <text evidence="7">The sequence shown here is derived from an EMBL/GenBank/DDBJ whole genome shotgun (WGS) entry which is preliminary data.</text>
</comment>
<evidence type="ECO:0000256" key="2">
    <source>
        <dbReference type="ARBA" id="ARBA00022692"/>
    </source>
</evidence>
<dbReference type="AlphaFoldDB" id="A0A7J7DDM1"/>
<keyword evidence="2 5" id="KW-0812">Transmembrane</keyword>
<evidence type="ECO:0000313" key="7">
    <source>
        <dbReference type="EMBL" id="KAF5744460.1"/>
    </source>
</evidence>
<evidence type="ECO:0000256" key="5">
    <source>
        <dbReference type="SAM" id="Phobius"/>
    </source>
</evidence>
<sequence length="96" mass="10084">MISRPASIVASMAPMVVAFFLLLSKTSLALYTNTAVIGVCTGAITTLSVSTTIELFGTEKFGINHNIVIANIPIGSLLFGYLVALVYHKHGNGDGK</sequence>
<dbReference type="InterPro" id="IPR036259">
    <property type="entry name" value="MFS_trans_sf"/>
</dbReference>
<accession>A0A7J7DDM1</accession>
<evidence type="ECO:0000256" key="4">
    <source>
        <dbReference type="ARBA" id="ARBA00023136"/>
    </source>
</evidence>